<gene>
    <name evidence="1" type="ORF">HNQ88_003682</name>
</gene>
<proteinExistence type="predicted"/>
<dbReference type="Proteomes" id="UP001185092">
    <property type="component" value="Unassembled WGS sequence"/>
</dbReference>
<dbReference type="Gene3D" id="3.40.50.1820">
    <property type="entry name" value="alpha/beta hydrolase"/>
    <property type="match status" value="1"/>
</dbReference>
<organism evidence="1 2">
    <name type="scientific">Aureibacter tunicatorum</name>
    <dbReference type="NCBI Taxonomy" id="866807"/>
    <lineage>
        <taxon>Bacteria</taxon>
        <taxon>Pseudomonadati</taxon>
        <taxon>Bacteroidota</taxon>
        <taxon>Cytophagia</taxon>
        <taxon>Cytophagales</taxon>
        <taxon>Persicobacteraceae</taxon>
        <taxon>Aureibacter</taxon>
    </lineage>
</organism>
<accession>A0AAE3XMF8</accession>
<dbReference type="EMBL" id="JAVDQD010000005">
    <property type="protein sequence ID" value="MDR6240606.1"/>
    <property type="molecule type" value="Genomic_DNA"/>
</dbReference>
<evidence type="ECO:0008006" key="3">
    <source>
        <dbReference type="Google" id="ProtNLM"/>
    </source>
</evidence>
<name>A0AAE3XMF8_9BACT</name>
<evidence type="ECO:0000313" key="1">
    <source>
        <dbReference type="EMBL" id="MDR6240606.1"/>
    </source>
</evidence>
<dbReference type="SUPFAM" id="SSF53474">
    <property type="entry name" value="alpha/beta-Hydrolases"/>
    <property type="match status" value="1"/>
</dbReference>
<dbReference type="AlphaFoldDB" id="A0AAE3XMF8"/>
<comment type="caution">
    <text evidence="1">The sequence shown here is derived from an EMBL/GenBank/DDBJ whole genome shotgun (WGS) entry which is preliminary data.</text>
</comment>
<sequence>MSDNKTTLPRLIFISDIRGKQENMSWMNEYTKPFESKYDIRVYCAQELAGIDKSISDKGLIHKQFIEGGIEKAVAKLIELESEQINIIAFSIGGTIAWKACLKSLNVENMILISSTRLRYETKPIKGNCTLLYGQLDAHKPDSDWLESMNLGYEIIDNAIHEMYREEKLAEKVCDNFLNT</sequence>
<dbReference type="InterPro" id="IPR029058">
    <property type="entry name" value="AB_hydrolase_fold"/>
</dbReference>
<reference evidence="1" key="1">
    <citation type="submission" date="2023-07" db="EMBL/GenBank/DDBJ databases">
        <title>Genomic Encyclopedia of Type Strains, Phase IV (KMG-IV): sequencing the most valuable type-strain genomes for metagenomic binning, comparative biology and taxonomic classification.</title>
        <authorList>
            <person name="Goeker M."/>
        </authorList>
    </citation>
    <scope>NUCLEOTIDE SEQUENCE</scope>
    <source>
        <strain evidence="1">DSM 26174</strain>
    </source>
</reference>
<evidence type="ECO:0000313" key="2">
    <source>
        <dbReference type="Proteomes" id="UP001185092"/>
    </source>
</evidence>
<dbReference type="RefSeq" id="WP_309940667.1">
    <property type="nucleotide sequence ID" value="NZ_AP025306.1"/>
</dbReference>
<keyword evidence="2" id="KW-1185">Reference proteome</keyword>
<protein>
    <recommendedName>
        <fullName evidence="3">Alpha/beta hydrolase</fullName>
    </recommendedName>
</protein>